<feature type="repeat" description="WD" evidence="3">
    <location>
        <begin position="1315"/>
        <end position="1337"/>
    </location>
</feature>
<sequence length="1508" mass="156413">MTEDGSASVETTRLVRPRWNGPPLLLSSDGVRVLVAGTGAHRPESRLPQALAVPATVNDVAQCLVDRAGLAPAGLTVLLDPATPANLGEALERAAREATSVLVFYYVGHGVFTPDGELHLATRATVDLGQGMPGYQALPYGMVRTILSSSPADLVIVVLDCCFTGAGRPAPAKAADRVFESLGRSAYVLASTSRDDNAWALPGVRHTALSGALLRLLNEGEADGPPAFTLDHLYHRLARTLPAAGFPRPRRQATDVGDRAPLAANPAHEGPPNRSGPPMGSPGHLSSPYRGLAAYGAEHAEMFFGREELTRSLTTRVRQALRAGGPPVVIGSQAFEGGPLILTGPSGSGKSSVLRAGLIPALRQEQDVSCVVLAPGADPLGALARELAELGGGDPARLRAIIESDPSGARRGLPGRVLLVVDQFEEVFTACPDGAARARFVQALTELSQAAAVVIAVRAEFFGRCAAYPGLVEAMRRPEVVTPMTAAELRAVIEQPAVRSGLSVETGLADLILEDLRAEEAALERSGGPLPLLSHALLATWQRRSGGVLTMAGYRSAGGVTGALAMSAEDTLRGLGAEFEPVARELLIRLVRVDDRIGGTARRVALAELAPDAPSVGGQILAELARARLVTVAGGEAELAHETLIRAWPRLGGWVDAERAALLVRSRLSEDAATWHREGQDPAYLYTDSRLPAAQALAASAGPNPGADPTAAANRPLTGADPTAAANRPLTGIDPTAAANRPLTPVERAFLDTSARRHRRRALIGRAVIAALSVLLLLAATGSVLALRQSSRASTQSQQATGQRDQALSRQLAATANSLPDTSLAAQLALSAYRVSATPEARGALLGTLSRPLPARMVGHTAAVERVAYRPDGRVLATASGDATARLWDVADPLRPKSAGVVKGHTRGLTAAAFSANGKILATGSADETARLWEVSDTARPRALSTITGHGEPVVSVAFNPKGDLLATAGADKSVRLWNIADPAKPKPVSVLKQTTDPTEVAFSPDGRMIAVTSSTGVTLLDVLTPAKPSSLATLTAPDGGGVRSVAFSQDGQSLATASSTGALHLWNIATAKLTGTATGHAQAAGDLAFSADGNVLASASADGTARLWNISTPSDPQPAATLTGFAGAVTGVAFSPNGQNLATSSADGMARVWNVADPARVAARARLARHTALVNGVAIAKGGRTLASVSDDKTVKLWDVSDPASATPVSTLRGHTDAVVAVAFSPDGRYVVSASLDRTARLWQVERPANPKFVATLQGHAGGLRSAAYSPDGKIVVTTGRDGRTMVWDVSTPTAPKRVATPGAADDRLDVAVFRPDGRVLATGSGTSAVRLWDVSKPVQPRRLGEFAAAPGGVLDLQFSKDGKTLAVAASDGTARLWDVARPEQPKRLSTLPGHVADVSAVAFSADGRTLATASRDRTIRVWNVADRARPSLWAVLGGASAVDDVEFGPDGTVLAGTSDVATQLWGLNVEQASENVCQSAGTSITREEWAQHLPGRPYALPCQAQN</sequence>
<feature type="region of interest" description="Disordered" evidence="4">
    <location>
        <begin position="261"/>
        <end position="287"/>
    </location>
</feature>
<dbReference type="InterPro" id="IPR015943">
    <property type="entry name" value="WD40/YVTN_repeat-like_dom_sf"/>
</dbReference>
<dbReference type="RefSeq" id="WP_164903452.1">
    <property type="nucleotide sequence ID" value="NZ_SAUN01000001.1"/>
</dbReference>
<dbReference type="Gene3D" id="3.40.50.1460">
    <property type="match status" value="1"/>
</dbReference>
<protein>
    <submittedName>
        <fullName evidence="7">WD-40 repeat-containing protein</fullName>
    </submittedName>
</protein>
<feature type="repeat" description="WD" evidence="3">
    <location>
        <begin position="1393"/>
        <end position="1426"/>
    </location>
</feature>
<feature type="region of interest" description="Disordered" evidence="4">
    <location>
        <begin position="790"/>
        <end position="809"/>
    </location>
</feature>
<feature type="repeat" description="WD" evidence="3">
    <location>
        <begin position="947"/>
        <end position="980"/>
    </location>
</feature>
<dbReference type="PRINTS" id="PR00320">
    <property type="entry name" value="GPROTEINBRPT"/>
</dbReference>
<dbReference type="Proteomes" id="UP000284824">
    <property type="component" value="Unassembled WGS sequence"/>
</dbReference>
<proteinExistence type="predicted"/>
<dbReference type="InterPro" id="IPR001680">
    <property type="entry name" value="WD40_rpt"/>
</dbReference>
<keyword evidence="8" id="KW-1185">Reference proteome</keyword>
<dbReference type="InterPro" id="IPR011600">
    <property type="entry name" value="Pept_C14_caspase"/>
</dbReference>
<keyword evidence="1 3" id="KW-0853">WD repeat</keyword>
<dbReference type="Pfam" id="PF00656">
    <property type="entry name" value="Peptidase_C14"/>
    <property type="match status" value="1"/>
</dbReference>
<feature type="repeat" description="WD" evidence="3">
    <location>
        <begin position="1036"/>
        <end position="1077"/>
    </location>
</feature>
<evidence type="ECO:0000256" key="3">
    <source>
        <dbReference type="PROSITE-ProRule" id="PRU00221"/>
    </source>
</evidence>
<dbReference type="EMBL" id="SAUN01000001">
    <property type="protein sequence ID" value="RVX38357.1"/>
    <property type="molecule type" value="Genomic_DNA"/>
</dbReference>
<feature type="region of interest" description="Disordered" evidence="4">
    <location>
        <begin position="699"/>
        <end position="741"/>
    </location>
</feature>
<comment type="caution">
    <text evidence="7">The sequence shown here is derived from an EMBL/GenBank/DDBJ whole genome shotgun (WGS) entry which is preliminary data.</text>
</comment>
<dbReference type="PROSITE" id="PS50082">
    <property type="entry name" value="WD_REPEATS_2"/>
    <property type="match status" value="12"/>
</dbReference>
<feature type="repeat" description="WD" evidence="3">
    <location>
        <begin position="1123"/>
        <end position="1164"/>
    </location>
</feature>
<evidence type="ECO:0000256" key="2">
    <source>
        <dbReference type="ARBA" id="ARBA00022737"/>
    </source>
</evidence>
<dbReference type="InterPro" id="IPR019775">
    <property type="entry name" value="WD40_repeat_CS"/>
</dbReference>
<dbReference type="Gene3D" id="2.130.10.10">
    <property type="entry name" value="YVTN repeat-like/Quinoprotein amine dehydrogenase"/>
    <property type="match status" value="5"/>
</dbReference>
<dbReference type="NCBIfam" id="NF047832">
    <property type="entry name" value="caspase_w_EACC1"/>
    <property type="match status" value="1"/>
</dbReference>
<feature type="repeat" description="WD" evidence="3">
    <location>
        <begin position="1348"/>
        <end position="1389"/>
    </location>
</feature>
<dbReference type="CDD" id="cd00200">
    <property type="entry name" value="WD40"/>
    <property type="match status" value="2"/>
</dbReference>
<dbReference type="SUPFAM" id="SSF52540">
    <property type="entry name" value="P-loop containing nucleoside triphosphate hydrolases"/>
    <property type="match status" value="1"/>
</dbReference>
<dbReference type="InterPro" id="IPR027417">
    <property type="entry name" value="P-loop_NTPase"/>
</dbReference>
<evidence type="ECO:0000259" key="5">
    <source>
        <dbReference type="Pfam" id="PF00656"/>
    </source>
</evidence>
<dbReference type="InterPro" id="IPR020472">
    <property type="entry name" value="WD40_PAC1"/>
</dbReference>
<keyword evidence="2" id="KW-0677">Repeat</keyword>
<reference evidence="7 8" key="1">
    <citation type="submission" date="2019-01" db="EMBL/GenBank/DDBJ databases">
        <title>Sequencing the genomes of 1000 actinobacteria strains.</title>
        <authorList>
            <person name="Klenk H.-P."/>
        </authorList>
    </citation>
    <scope>NUCLEOTIDE SEQUENCE [LARGE SCALE GENOMIC DNA]</scope>
    <source>
        <strain evidence="7 8">DSM 43925</strain>
    </source>
</reference>
<feature type="repeat" description="WD" evidence="3">
    <location>
        <begin position="1078"/>
        <end position="1113"/>
    </location>
</feature>
<evidence type="ECO:0000256" key="4">
    <source>
        <dbReference type="SAM" id="MobiDB-lite"/>
    </source>
</evidence>
<organism evidence="7 8">
    <name type="scientific">Nonomuraea polychroma</name>
    <dbReference type="NCBI Taxonomy" id="46176"/>
    <lineage>
        <taxon>Bacteria</taxon>
        <taxon>Bacillati</taxon>
        <taxon>Actinomycetota</taxon>
        <taxon>Actinomycetes</taxon>
        <taxon>Streptosporangiales</taxon>
        <taxon>Streptosporangiaceae</taxon>
        <taxon>Nonomuraea</taxon>
    </lineage>
</organism>
<feature type="domain" description="Novel STAND NTPase 1" evidence="6">
    <location>
        <begin position="288"/>
        <end position="682"/>
    </location>
</feature>
<dbReference type="GO" id="GO:0006508">
    <property type="term" value="P:proteolysis"/>
    <property type="evidence" value="ECO:0007669"/>
    <property type="project" value="InterPro"/>
</dbReference>
<dbReference type="SUPFAM" id="SSF50978">
    <property type="entry name" value="WD40 repeat-like"/>
    <property type="match status" value="3"/>
</dbReference>
<feature type="repeat" description="WD" evidence="3">
    <location>
        <begin position="1258"/>
        <end position="1299"/>
    </location>
</feature>
<dbReference type="SMART" id="SM00320">
    <property type="entry name" value="WD40"/>
    <property type="match status" value="13"/>
</dbReference>
<dbReference type="InterPro" id="IPR049052">
    <property type="entry name" value="nSTAND1"/>
</dbReference>
<evidence type="ECO:0000313" key="8">
    <source>
        <dbReference type="Proteomes" id="UP000284824"/>
    </source>
</evidence>
<feature type="domain" description="Peptidase C14 caspase" evidence="5">
    <location>
        <begin position="81"/>
        <end position="237"/>
    </location>
</feature>
<evidence type="ECO:0000256" key="1">
    <source>
        <dbReference type="ARBA" id="ARBA00022574"/>
    </source>
</evidence>
<dbReference type="PROSITE" id="PS00678">
    <property type="entry name" value="WD_REPEATS_1"/>
    <property type="match status" value="8"/>
</dbReference>
<dbReference type="PROSITE" id="PS50294">
    <property type="entry name" value="WD_REPEATS_REGION"/>
    <property type="match status" value="10"/>
</dbReference>
<dbReference type="PANTHER" id="PTHR19879:SF9">
    <property type="entry name" value="TRANSCRIPTION INITIATION FACTOR TFIID SUBUNIT 5"/>
    <property type="match status" value="1"/>
</dbReference>
<feature type="repeat" description="WD" evidence="3">
    <location>
        <begin position="857"/>
        <end position="890"/>
    </location>
</feature>
<dbReference type="Pfam" id="PF20703">
    <property type="entry name" value="nSTAND1"/>
    <property type="match status" value="1"/>
</dbReference>
<feature type="repeat" description="WD" evidence="3">
    <location>
        <begin position="1168"/>
        <end position="1209"/>
    </location>
</feature>
<name>A0A438LYD5_9ACTN</name>
<dbReference type="PANTHER" id="PTHR19879">
    <property type="entry name" value="TRANSCRIPTION INITIATION FACTOR TFIID"/>
    <property type="match status" value="1"/>
</dbReference>
<feature type="repeat" description="WD" evidence="3">
    <location>
        <begin position="1213"/>
        <end position="1247"/>
    </location>
</feature>
<accession>A0A438LYD5</accession>
<evidence type="ECO:0000259" key="6">
    <source>
        <dbReference type="Pfam" id="PF20703"/>
    </source>
</evidence>
<dbReference type="Pfam" id="PF00400">
    <property type="entry name" value="WD40"/>
    <property type="match status" value="12"/>
</dbReference>
<evidence type="ECO:0000313" key="7">
    <source>
        <dbReference type="EMBL" id="RVX38357.1"/>
    </source>
</evidence>
<gene>
    <name evidence="7" type="ORF">EDD27_0657</name>
</gene>
<dbReference type="GO" id="GO:0004197">
    <property type="term" value="F:cysteine-type endopeptidase activity"/>
    <property type="evidence" value="ECO:0007669"/>
    <property type="project" value="InterPro"/>
</dbReference>
<dbReference type="InterPro" id="IPR036322">
    <property type="entry name" value="WD40_repeat_dom_sf"/>
</dbReference>
<feature type="repeat" description="WD" evidence="3">
    <location>
        <begin position="902"/>
        <end position="943"/>
    </location>
</feature>
<feature type="compositionally biased region" description="Low complexity" evidence="4">
    <location>
        <begin position="790"/>
        <end position="801"/>
    </location>
</feature>